<dbReference type="Proteomes" id="UP000659344">
    <property type="component" value="Unassembled WGS sequence"/>
</dbReference>
<keyword evidence="7" id="KW-0812">Transmembrane</keyword>
<keyword evidence="11" id="KW-1185">Reference proteome</keyword>
<evidence type="ECO:0000259" key="8">
    <source>
        <dbReference type="PROSITE" id="PS50111"/>
    </source>
</evidence>
<dbReference type="Pfam" id="PF00015">
    <property type="entry name" value="MCPsignal"/>
    <property type="match status" value="1"/>
</dbReference>
<feature type="transmembrane region" description="Helical" evidence="7">
    <location>
        <begin position="184"/>
        <end position="204"/>
    </location>
</feature>
<keyword evidence="4 6" id="KW-0807">Transducer</keyword>
<organism evidence="10 11">
    <name type="scientific">Paenibacillus segetis</name>
    <dbReference type="NCBI Taxonomy" id="1325360"/>
    <lineage>
        <taxon>Bacteria</taxon>
        <taxon>Bacillati</taxon>
        <taxon>Bacillota</taxon>
        <taxon>Bacilli</taxon>
        <taxon>Bacillales</taxon>
        <taxon>Paenibacillaceae</taxon>
        <taxon>Paenibacillus</taxon>
    </lineage>
</organism>
<dbReference type="InterPro" id="IPR004090">
    <property type="entry name" value="Chemotax_Me-accpt_rcpt"/>
</dbReference>
<name>A0ABQ1YFG5_9BACL</name>
<dbReference type="Gene3D" id="1.10.287.950">
    <property type="entry name" value="Methyl-accepting chemotaxis protein"/>
    <property type="match status" value="1"/>
</dbReference>
<protein>
    <recommendedName>
        <fullName evidence="12">Methyl-accepting chemotaxis protein</fullName>
    </recommendedName>
</protein>
<keyword evidence="3 7" id="KW-0472">Membrane</keyword>
<comment type="similarity">
    <text evidence="5">Belongs to the methyl-accepting chemotaxis (MCP) protein family.</text>
</comment>
<dbReference type="SUPFAM" id="SSF58104">
    <property type="entry name" value="Methyl-accepting chemotaxis protein (MCP) signaling domain"/>
    <property type="match status" value="1"/>
</dbReference>
<evidence type="ECO:0000256" key="7">
    <source>
        <dbReference type="SAM" id="Phobius"/>
    </source>
</evidence>
<evidence type="ECO:0008006" key="12">
    <source>
        <dbReference type="Google" id="ProtNLM"/>
    </source>
</evidence>
<evidence type="ECO:0000256" key="5">
    <source>
        <dbReference type="ARBA" id="ARBA00029447"/>
    </source>
</evidence>
<comment type="subcellular location">
    <subcellularLocation>
        <location evidence="1">Cell membrane</location>
    </subcellularLocation>
</comment>
<evidence type="ECO:0000256" key="1">
    <source>
        <dbReference type="ARBA" id="ARBA00004236"/>
    </source>
</evidence>
<dbReference type="InterPro" id="IPR004089">
    <property type="entry name" value="MCPsignal_dom"/>
</dbReference>
<dbReference type="PROSITE" id="PS50111">
    <property type="entry name" value="CHEMOTAXIS_TRANSDUC_2"/>
    <property type="match status" value="1"/>
</dbReference>
<gene>
    <name evidence="10" type="ORF">GCM10008013_21980</name>
</gene>
<evidence type="ECO:0000256" key="2">
    <source>
        <dbReference type="ARBA" id="ARBA00022475"/>
    </source>
</evidence>
<evidence type="ECO:0000256" key="3">
    <source>
        <dbReference type="ARBA" id="ARBA00023136"/>
    </source>
</evidence>
<dbReference type="SMART" id="SM00304">
    <property type="entry name" value="HAMP"/>
    <property type="match status" value="1"/>
</dbReference>
<evidence type="ECO:0000313" key="10">
    <source>
        <dbReference type="EMBL" id="GGH23117.1"/>
    </source>
</evidence>
<dbReference type="PANTHER" id="PTHR32089:SF112">
    <property type="entry name" value="LYSOZYME-LIKE PROTEIN-RELATED"/>
    <property type="match status" value="1"/>
</dbReference>
<keyword evidence="7" id="KW-1133">Transmembrane helix</keyword>
<sequence length="563" mass="61120">MSSVRSKLVGSFTIVLVFVLVLAFIGLTQLGKMRDFTDEVTDRWMHGIELIDQVNLSIEQYESTYYQKFSTKDPKQLELLDTKINSLFVQIDDSISKYGDIVVSEVDKNTFAELTEAWGTYKTGMEKLNSGKASPEEVATITADLGIAFEQMRTSIDVLTKSTKDGIEQVGTDSNDVFTSTASVIFYLGIAILIVIAALAWLLIRNITKPLIATTAMMNQLADGDLSVQPMIVNRKDEFGKMMNAVNRTLSNLQFSIKHIQDSSNSIASSSIQMFASSEQNSEAAKQVTESIQQLSFGSEDQANTAMECGRVIDEMAQGVGRIAESTSEFSELSQHAANQANIGSEQIVDISNRMKKLSDSVTAASQTIHKLEQQSEKISEMSKFIGEIAVQTNLLALNANIEAARAGEHGRGFAVVAGEVRKLASQSDELSHGITEMIQSIQQDTMFAVSSMNQSLVDVHEGVVSVEQAELAFKEIVVLTNEVSTRVQETAAATEQLAASSEEVAASITNMGHIAKQSAGITQQVAASTEEQLASSEEITSASHALSGISKELKDLVNKFTL</sequence>
<evidence type="ECO:0000313" key="11">
    <source>
        <dbReference type="Proteomes" id="UP000659344"/>
    </source>
</evidence>
<accession>A0ABQ1YFG5</accession>
<dbReference type="PANTHER" id="PTHR32089">
    <property type="entry name" value="METHYL-ACCEPTING CHEMOTAXIS PROTEIN MCPB"/>
    <property type="match status" value="1"/>
</dbReference>
<dbReference type="PRINTS" id="PR00260">
    <property type="entry name" value="CHEMTRNSDUCR"/>
</dbReference>
<dbReference type="EMBL" id="BMFT01000001">
    <property type="protein sequence ID" value="GGH23117.1"/>
    <property type="molecule type" value="Genomic_DNA"/>
</dbReference>
<reference evidence="11" key="1">
    <citation type="journal article" date="2019" name="Int. J. Syst. Evol. Microbiol.">
        <title>The Global Catalogue of Microorganisms (GCM) 10K type strain sequencing project: providing services to taxonomists for standard genome sequencing and annotation.</title>
        <authorList>
            <consortium name="The Broad Institute Genomics Platform"/>
            <consortium name="The Broad Institute Genome Sequencing Center for Infectious Disease"/>
            <person name="Wu L."/>
            <person name="Ma J."/>
        </authorList>
    </citation>
    <scope>NUCLEOTIDE SEQUENCE [LARGE SCALE GENOMIC DNA]</scope>
    <source>
        <strain evidence="11">CGMCC 1.12769</strain>
    </source>
</reference>
<evidence type="ECO:0000259" key="9">
    <source>
        <dbReference type="PROSITE" id="PS50885"/>
    </source>
</evidence>
<evidence type="ECO:0000256" key="4">
    <source>
        <dbReference type="ARBA" id="ARBA00023224"/>
    </source>
</evidence>
<dbReference type="Pfam" id="PF12729">
    <property type="entry name" value="4HB_MCP_1"/>
    <property type="match status" value="1"/>
</dbReference>
<dbReference type="RefSeq" id="WP_188538607.1">
    <property type="nucleotide sequence ID" value="NZ_BMFT01000001.1"/>
</dbReference>
<dbReference type="Pfam" id="PF00672">
    <property type="entry name" value="HAMP"/>
    <property type="match status" value="1"/>
</dbReference>
<proteinExistence type="inferred from homology"/>
<dbReference type="InterPro" id="IPR003660">
    <property type="entry name" value="HAMP_dom"/>
</dbReference>
<evidence type="ECO:0000256" key="6">
    <source>
        <dbReference type="PROSITE-ProRule" id="PRU00284"/>
    </source>
</evidence>
<dbReference type="Gene3D" id="6.10.340.10">
    <property type="match status" value="1"/>
</dbReference>
<dbReference type="PROSITE" id="PS50885">
    <property type="entry name" value="HAMP"/>
    <property type="match status" value="1"/>
</dbReference>
<dbReference type="CDD" id="cd06225">
    <property type="entry name" value="HAMP"/>
    <property type="match status" value="1"/>
</dbReference>
<keyword evidence="2" id="KW-1003">Cell membrane</keyword>
<feature type="domain" description="Methyl-accepting transducer" evidence="8">
    <location>
        <begin position="277"/>
        <end position="513"/>
    </location>
</feature>
<dbReference type="InterPro" id="IPR024478">
    <property type="entry name" value="HlyB_4HB_MCP"/>
</dbReference>
<feature type="domain" description="HAMP" evidence="9">
    <location>
        <begin position="205"/>
        <end position="258"/>
    </location>
</feature>
<dbReference type="CDD" id="cd11386">
    <property type="entry name" value="MCP_signal"/>
    <property type="match status" value="1"/>
</dbReference>
<comment type="caution">
    <text evidence="10">The sequence shown here is derived from an EMBL/GenBank/DDBJ whole genome shotgun (WGS) entry which is preliminary data.</text>
</comment>
<dbReference type="SMART" id="SM00283">
    <property type="entry name" value="MA"/>
    <property type="match status" value="1"/>
</dbReference>